<evidence type="ECO:0000313" key="2">
    <source>
        <dbReference type="Proteomes" id="UP001159370"/>
    </source>
</evidence>
<sequence length="56" mass="5851">MQNHAHLPSRGEAELPTPETLGTLGEVLVGALLAGSAERANAGETFCLDELFQSIS</sequence>
<dbReference type="RefSeq" id="WP_280652434.1">
    <property type="nucleotide sequence ID" value="NZ_JANQDL010000031.1"/>
</dbReference>
<dbReference type="AlphaFoldDB" id="A0AA43KDW1"/>
<organism evidence="1 2">
    <name type="scientific">Umezakia ovalisporum FSS-62</name>
    <dbReference type="NCBI Taxonomy" id="2971776"/>
    <lineage>
        <taxon>Bacteria</taxon>
        <taxon>Bacillati</taxon>
        <taxon>Cyanobacteriota</taxon>
        <taxon>Cyanophyceae</taxon>
        <taxon>Nostocales</taxon>
        <taxon>Nodulariaceae</taxon>
        <taxon>Umezakia</taxon>
    </lineage>
</organism>
<protein>
    <submittedName>
        <fullName evidence="1">Uncharacterized protein</fullName>
    </submittedName>
</protein>
<dbReference type="Proteomes" id="UP001159370">
    <property type="component" value="Unassembled WGS sequence"/>
</dbReference>
<proteinExistence type="predicted"/>
<evidence type="ECO:0000313" key="1">
    <source>
        <dbReference type="EMBL" id="MDH6062936.1"/>
    </source>
</evidence>
<dbReference type="EMBL" id="JANQDL010000031">
    <property type="protein sequence ID" value="MDH6062936.1"/>
    <property type="molecule type" value="Genomic_DNA"/>
</dbReference>
<comment type="caution">
    <text evidence="1">The sequence shown here is derived from an EMBL/GenBank/DDBJ whole genome shotgun (WGS) entry which is preliminary data.</text>
</comment>
<reference evidence="1 2" key="1">
    <citation type="journal article" date="2023" name="J. Phycol.">
        <title>Chrysosporum ovalisporum is synonymous with the true-branching cyanobacterium Umezakia natans (Nostocales/Aphanizomenonaceae).</title>
        <authorList>
            <person name="McGregor G.B."/>
            <person name="Sendall B.C."/>
            <person name="Niiyama Y."/>
            <person name="Tuji A."/>
            <person name="Willis A."/>
        </authorList>
    </citation>
    <scope>NUCLEOTIDE SEQUENCE [LARGE SCALE GENOMIC DNA]</scope>
    <source>
        <strain evidence="1 2">FSS-62</strain>
    </source>
</reference>
<accession>A0AA43KDW1</accession>
<name>A0AA43KDW1_9CYAN</name>
<gene>
    <name evidence="1" type="ORF">NWP23_03860</name>
</gene>